<dbReference type="FunFam" id="3.30.60.90:FF:000039">
    <property type="entry name" value="Uncharacterized protein"/>
    <property type="match status" value="1"/>
</dbReference>
<feature type="compositionally biased region" description="Low complexity" evidence="5">
    <location>
        <begin position="342"/>
        <end position="359"/>
    </location>
</feature>
<dbReference type="SUPFAM" id="SSF50044">
    <property type="entry name" value="SH3-domain"/>
    <property type="match status" value="1"/>
</dbReference>
<feature type="compositionally biased region" description="Polar residues" evidence="5">
    <location>
        <begin position="378"/>
        <end position="390"/>
    </location>
</feature>
<dbReference type="Gene3D" id="3.30.60.90">
    <property type="match status" value="1"/>
</dbReference>
<feature type="domain" description="RING-type" evidence="6">
    <location>
        <begin position="18"/>
        <end position="66"/>
    </location>
</feature>
<name>A0A6G1KQN1_9PLEO</name>
<dbReference type="PROSITE" id="PS50089">
    <property type="entry name" value="ZF_RING_2"/>
    <property type="match status" value="1"/>
</dbReference>
<feature type="region of interest" description="Disordered" evidence="5">
    <location>
        <begin position="92"/>
        <end position="118"/>
    </location>
</feature>
<dbReference type="GO" id="GO:0008270">
    <property type="term" value="F:zinc ion binding"/>
    <property type="evidence" value="ECO:0007669"/>
    <property type="project" value="UniProtKB-KW"/>
</dbReference>
<dbReference type="Proteomes" id="UP000799428">
    <property type="component" value="Unassembled WGS sequence"/>
</dbReference>
<feature type="region of interest" description="Disordered" evidence="5">
    <location>
        <begin position="685"/>
        <end position="722"/>
    </location>
</feature>
<feature type="compositionally biased region" description="Low complexity" evidence="5">
    <location>
        <begin position="693"/>
        <end position="718"/>
    </location>
</feature>
<feature type="compositionally biased region" description="Polar residues" evidence="5">
    <location>
        <begin position="402"/>
        <end position="421"/>
    </location>
</feature>
<keyword evidence="1" id="KW-0479">Metal-binding</keyword>
<feature type="compositionally biased region" description="Polar residues" evidence="5">
    <location>
        <begin position="360"/>
        <end position="371"/>
    </location>
</feature>
<dbReference type="InterPro" id="IPR001841">
    <property type="entry name" value="Znf_RING"/>
</dbReference>
<dbReference type="InterPro" id="IPR036028">
    <property type="entry name" value="SH3-like_dom_sf"/>
</dbReference>
<dbReference type="AlphaFoldDB" id="A0A6G1KQN1"/>
<dbReference type="PANTHER" id="PTHR16079">
    <property type="entry name" value="UBIQUITIN LIGASE PROTEIN CHFR"/>
    <property type="match status" value="1"/>
</dbReference>
<dbReference type="GO" id="GO:0005634">
    <property type="term" value="C:nucleus"/>
    <property type="evidence" value="ECO:0007669"/>
    <property type="project" value="TreeGrafter"/>
</dbReference>
<sequence length="969" mass="106792">MAEGERTGLLDLEKELTCSICTDLLYQPLTLLDCLHTFCGACLKEWFQFQASTATSIHPYTCPSCRASVRTTQPNATVTTLLDMFIKANPAHGKSDAEKKLDREKFKPGDNVLPKLKRRDGVEEDRRLVEDVQQMSLREVGIPASNTYLGPPNDRRRETSGDRSRGSRGTSRGSRRDTPEASVSRREIVPPSALEHQSSLRSLLSASEVDSQEVEEEIMRQIMEEGLLDGIDLNNIDVDQEDEISERIAQAYRKRQAERARERRERRERLVREGRIEPPTSSTPPQELRSPPPREEDQSRRRPHGRSESGTLTLQNPNRPPVSRPGLISVANQGSRAHRRSSSQGSSSARRAERPASLAVTSSRQASSSANDLRERPTTSNASLSGSGQRRQSEDQRRSTLDGRQQFRNSLRAHSSSNPNSPRRLAFNIPASDSPTSTTAVVASLVSSPSTTSPPTTALPLPPNSRRITDPTANRQPRPANGNTLPITSPPTFSRSTTDPSAIEARSGASSTTSAAPILFPEPQISCNRCNKKNIEYELHYNCSRCDDGAYNLCLGCYRASKGCKHWYGFGWAALPRYEHEAPPGGYPPKQELPHILVGHRYRRPLSLLSESTSTPHTLVSDDDPAYRLESGVFCDICSAFANACYWKCDTCNEGAWGFCNDCVNQAHHCTHPLLPIAHKVKDGTSMLNEPTSPSAQPSSRAAPLSLTLAPPNNDTGPTTPPLTPRTASLIQGPGLITIANTIFRPLTFTTICNICTYPIPPSHTRYHCPKCNGGDYDICTSCYHKLVGSGRISKEDGMNGWRRCIRGHRMVVVGFEDRDGGQRRIVVKDLVGGFALREEETAGEPRSPTERAPAPHQRAANWSWRDPDGTTHKYGSSMTSPAPPGSKLSMSGQRFPPNGGVGLRVRANWAYFPADEDKDELGFPKLAEIREAEDINGDWFWGVYAGRKGLFPNYGSVIGGKEEWGGLI</sequence>
<dbReference type="EMBL" id="MU005764">
    <property type="protein sequence ID" value="KAF2714701.1"/>
    <property type="molecule type" value="Genomic_DNA"/>
</dbReference>
<organism evidence="7 8">
    <name type="scientific">Pleomassaria siparia CBS 279.74</name>
    <dbReference type="NCBI Taxonomy" id="1314801"/>
    <lineage>
        <taxon>Eukaryota</taxon>
        <taxon>Fungi</taxon>
        <taxon>Dikarya</taxon>
        <taxon>Ascomycota</taxon>
        <taxon>Pezizomycotina</taxon>
        <taxon>Dothideomycetes</taxon>
        <taxon>Pleosporomycetidae</taxon>
        <taxon>Pleosporales</taxon>
        <taxon>Pleomassariaceae</taxon>
        <taxon>Pleomassaria</taxon>
    </lineage>
</organism>
<dbReference type="GO" id="GO:0004842">
    <property type="term" value="F:ubiquitin-protein transferase activity"/>
    <property type="evidence" value="ECO:0007669"/>
    <property type="project" value="TreeGrafter"/>
</dbReference>
<evidence type="ECO:0000256" key="3">
    <source>
        <dbReference type="ARBA" id="ARBA00022833"/>
    </source>
</evidence>
<keyword evidence="8" id="KW-1185">Reference proteome</keyword>
<evidence type="ECO:0000256" key="1">
    <source>
        <dbReference type="ARBA" id="ARBA00022723"/>
    </source>
</evidence>
<dbReference type="InterPro" id="IPR018957">
    <property type="entry name" value="Znf_C3HC4_RING-type"/>
</dbReference>
<protein>
    <recommendedName>
        <fullName evidence="6">RING-type domain-containing protein</fullName>
    </recommendedName>
</protein>
<feature type="region of interest" description="Disordered" evidence="5">
    <location>
        <begin position="137"/>
        <end position="199"/>
    </location>
</feature>
<feature type="compositionally biased region" description="Basic and acidic residues" evidence="5">
    <location>
        <begin position="153"/>
        <end position="165"/>
    </location>
</feature>
<evidence type="ECO:0000256" key="2">
    <source>
        <dbReference type="ARBA" id="ARBA00022771"/>
    </source>
</evidence>
<evidence type="ECO:0000256" key="5">
    <source>
        <dbReference type="SAM" id="MobiDB-lite"/>
    </source>
</evidence>
<evidence type="ECO:0000313" key="7">
    <source>
        <dbReference type="EMBL" id="KAF2714701.1"/>
    </source>
</evidence>
<dbReference type="OrthoDB" id="1305878at2759"/>
<reference evidence="7" key="1">
    <citation type="journal article" date="2020" name="Stud. Mycol.">
        <title>101 Dothideomycetes genomes: a test case for predicting lifestyles and emergence of pathogens.</title>
        <authorList>
            <person name="Haridas S."/>
            <person name="Albert R."/>
            <person name="Binder M."/>
            <person name="Bloem J."/>
            <person name="Labutti K."/>
            <person name="Salamov A."/>
            <person name="Andreopoulos B."/>
            <person name="Baker S."/>
            <person name="Barry K."/>
            <person name="Bills G."/>
            <person name="Bluhm B."/>
            <person name="Cannon C."/>
            <person name="Castanera R."/>
            <person name="Culley D."/>
            <person name="Daum C."/>
            <person name="Ezra D."/>
            <person name="Gonzalez J."/>
            <person name="Henrissat B."/>
            <person name="Kuo A."/>
            <person name="Liang C."/>
            <person name="Lipzen A."/>
            <person name="Lutzoni F."/>
            <person name="Magnuson J."/>
            <person name="Mondo S."/>
            <person name="Nolan M."/>
            <person name="Ohm R."/>
            <person name="Pangilinan J."/>
            <person name="Park H.-J."/>
            <person name="Ramirez L."/>
            <person name="Alfaro M."/>
            <person name="Sun H."/>
            <person name="Tritt A."/>
            <person name="Yoshinaga Y."/>
            <person name="Zwiers L.-H."/>
            <person name="Turgeon B."/>
            <person name="Goodwin S."/>
            <person name="Spatafora J."/>
            <person name="Crous P."/>
            <person name="Grigoriev I."/>
        </authorList>
    </citation>
    <scope>NUCLEOTIDE SEQUENCE</scope>
    <source>
        <strain evidence="7">CBS 279.74</strain>
    </source>
</reference>
<feature type="compositionally biased region" description="Low complexity" evidence="5">
    <location>
        <begin position="505"/>
        <end position="515"/>
    </location>
</feature>
<dbReference type="SMART" id="SM00291">
    <property type="entry name" value="ZnF_ZZ"/>
    <property type="match status" value="2"/>
</dbReference>
<feature type="region of interest" description="Disordered" evidence="5">
    <location>
        <begin position="255"/>
        <end position="515"/>
    </location>
</feature>
<keyword evidence="3" id="KW-0862">Zinc</keyword>
<dbReference type="GO" id="GO:0016567">
    <property type="term" value="P:protein ubiquitination"/>
    <property type="evidence" value="ECO:0007669"/>
    <property type="project" value="TreeGrafter"/>
</dbReference>
<accession>A0A6G1KQN1</accession>
<evidence type="ECO:0000259" key="6">
    <source>
        <dbReference type="PROSITE" id="PS50089"/>
    </source>
</evidence>
<feature type="compositionally biased region" description="Basic and acidic residues" evidence="5">
    <location>
        <begin position="391"/>
        <end position="401"/>
    </location>
</feature>
<feature type="region of interest" description="Disordered" evidence="5">
    <location>
        <begin position="839"/>
        <end position="892"/>
    </location>
</feature>
<proteinExistence type="predicted"/>
<dbReference type="InterPro" id="IPR000433">
    <property type="entry name" value="Znf_ZZ"/>
</dbReference>
<feature type="compositionally biased region" description="Polar residues" evidence="5">
    <location>
        <begin position="308"/>
        <end position="317"/>
    </location>
</feature>
<dbReference type="InterPro" id="IPR017907">
    <property type="entry name" value="Znf_RING_CS"/>
</dbReference>
<dbReference type="Pfam" id="PF00097">
    <property type="entry name" value="zf-C3HC4"/>
    <property type="match status" value="1"/>
</dbReference>
<dbReference type="PROSITE" id="PS00518">
    <property type="entry name" value="ZF_RING_1"/>
    <property type="match status" value="1"/>
</dbReference>
<dbReference type="GO" id="GO:0006511">
    <property type="term" value="P:ubiquitin-dependent protein catabolic process"/>
    <property type="evidence" value="ECO:0007669"/>
    <property type="project" value="TreeGrafter"/>
</dbReference>
<keyword evidence="2 4" id="KW-0863">Zinc-finger</keyword>
<feature type="compositionally biased region" description="Polar residues" evidence="5">
    <location>
        <begin position="471"/>
        <end position="500"/>
    </location>
</feature>
<dbReference type="Pfam" id="PF00569">
    <property type="entry name" value="ZZ"/>
    <property type="match status" value="1"/>
</dbReference>
<feature type="compositionally biased region" description="Low complexity" evidence="5">
    <location>
        <begin position="434"/>
        <end position="459"/>
    </location>
</feature>
<feature type="compositionally biased region" description="Basic and acidic residues" evidence="5">
    <location>
        <begin position="255"/>
        <end position="276"/>
    </location>
</feature>
<dbReference type="InterPro" id="IPR013083">
    <property type="entry name" value="Znf_RING/FYVE/PHD"/>
</dbReference>
<evidence type="ECO:0000256" key="4">
    <source>
        <dbReference type="PROSITE-ProRule" id="PRU00175"/>
    </source>
</evidence>
<dbReference type="InterPro" id="IPR052256">
    <property type="entry name" value="E3_ubiquitin-ligase_CHFR"/>
</dbReference>
<dbReference type="SUPFAM" id="SSF57850">
    <property type="entry name" value="RING/U-box"/>
    <property type="match status" value="4"/>
</dbReference>
<dbReference type="InterPro" id="IPR043145">
    <property type="entry name" value="Znf_ZZ_sf"/>
</dbReference>
<dbReference type="PANTHER" id="PTHR16079:SF4">
    <property type="entry name" value="E3 UBIQUITIN-PROTEIN LIGASE CHFR"/>
    <property type="match status" value="1"/>
</dbReference>
<evidence type="ECO:0000313" key="8">
    <source>
        <dbReference type="Proteomes" id="UP000799428"/>
    </source>
</evidence>
<feature type="compositionally biased region" description="Basic and acidic residues" evidence="5">
    <location>
        <begin position="174"/>
        <end position="188"/>
    </location>
</feature>
<dbReference type="Gene3D" id="3.30.40.10">
    <property type="entry name" value="Zinc/RING finger domain, C3HC4 (zinc finger)"/>
    <property type="match status" value="1"/>
</dbReference>
<dbReference type="SMART" id="SM00184">
    <property type="entry name" value="RING"/>
    <property type="match status" value="1"/>
</dbReference>
<feature type="compositionally biased region" description="Basic and acidic residues" evidence="5">
    <location>
        <begin position="93"/>
        <end position="108"/>
    </location>
</feature>
<gene>
    <name evidence="7" type="ORF">K504DRAFT_486542</name>
</gene>